<evidence type="ECO:0000256" key="2">
    <source>
        <dbReference type="ARBA" id="ARBA00022857"/>
    </source>
</evidence>
<organism evidence="7 8">
    <name type="scientific">Candidatus Wolfebacteria bacterium RIFCSPLOWO2_01_FULL_47_17b</name>
    <dbReference type="NCBI Taxonomy" id="1802558"/>
    <lineage>
        <taxon>Bacteria</taxon>
        <taxon>Candidatus Wolfeibacteriota</taxon>
    </lineage>
</organism>
<name>A0A1F8DYP2_9BACT</name>
<dbReference type="EC" id="1.1.1.169" evidence="4"/>
<protein>
    <recommendedName>
        <fullName evidence="4">2-dehydropantoate 2-reductase</fullName>
        <ecNumber evidence="4">1.1.1.169</ecNumber>
    </recommendedName>
    <alternativeName>
        <fullName evidence="4">Ketopantoate reductase</fullName>
    </alternativeName>
</protein>
<sequence>MDEIEKKMKIGILGPGAVGGFLASLFWKSGERVLCIGKAGDVSAIKERGITIESPIFGDFVARPEIDTELRVPIDILFITVKSSFLKEALRAVNKESIKSAVIIPLLNGIGHAEIIREILGTSVAAGTIGQIEVVKDLNGSVRQVSRQHPHIDIASDGDVSSSRLEEIVDAIRRAGVSASILRSEAEVIWKKLVRLNATASLTAAFQKPIGVIRSDPDLRRLLEGIVREGVAIAGREGTEIDSEETMEEIDRLPETLMTSLSRDVAARVPSEIDSITGGVLKKANFYGIPVPFLEGAYKRIQKRIS</sequence>
<evidence type="ECO:0000259" key="5">
    <source>
        <dbReference type="Pfam" id="PF02558"/>
    </source>
</evidence>
<accession>A0A1F8DYP2</accession>
<dbReference type="Proteomes" id="UP000177011">
    <property type="component" value="Unassembled WGS sequence"/>
</dbReference>
<dbReference type="GO" id="GO:0008677">
    <property type="term" value="F:2-dehydropantoate 2-reductase activity"/>
    <property type="evidence" value="ECO:0007669"/>
    <property type="project" value="UniProtKB-EC"/>
</dbReference>
<dbReference type="GO" id="GO:0015940">
    <property type="term" value="P:pantothenate biosynthetic process"/>
    <property type="evidence" value="ECO:0007669"/>
    <property type="project" value="UniProtKB-UniPathway"/>
</dbReference>
<proteinExistence type="inferred from homology"/>
<evidence type="ECO:0000313" key="8">
    <source>
        <dbReference type="Proteomes" id="UP000177011"/>
    </source>
</evidence>
<feature type="domain" description="Ketopantoate reductase N-terminal" evidence="5">
    <location>
        <begin position="10"/>
        <end position="147"/>
    </location>
</feature>
<dbReference type="Gene3D" id="1.10.1040.10">
    <property type="entry name" value="N-(1-d-carboxylethyl)-l-norvaline Dehydrogenase, domain 2"/>
    <property type="match status" value="1"/>
</dbReference>
<dbReference type="GO" id="GO:0005737">
    <property type="term" value="C:cytoplasm"/>
    <property type="evidence" value="ECO:0007669"/>
    <property type="project" value="TreeGrafter"/>
</dbReference>
<dbReference type="InterPro" id="IPR008927">
    <property type="entry name" value="6-PGluconate_DH-like_C_sf"/>
</dbReference>
<gene>
    <name evidence="7" type="ORF">A2935_01520</name>
</gene>
<keyword evidence="4" id="KW-0566">Pantothenate biosynthesis</keyword>
<dbReference type="SUPFAM" id="SSF48179">
    <property type="entry name" value="6-phosphogluconate dehydrogenase C-terminal domain-like"/>
    <property type="match status" value="1"/>
</dbReference>
<evidence type="ECO:0000259" key="6">
    <source>
        <dbReference type="Pfam" id="PF08546"/>
    </source>
</evidence>
<dbReference type="InterPro" id="IPR013332">
    <property type="entry name" value="KPR_N"/>
</dbReference>
<evidence type="ECO:0000256" key="1">
    <source>
        <dbReference type="ARBA" id="ARBA00007870"/>
    </source>
</evidence>
<evidence type="ECO:0000256" key="4">
    <source>
        <dbReference type="RuleBase" id="RU362068"/>
    </source>
</evidence>
<evidence type="ECO:0000313" key="7">
    <source>
        <dbReference type="EMBL" id="OGM93683.1"/>
    </source>
</evidence>
<dbReference type="InterPro" id="IPR051402">
    <property type="entry name" value="KPR-Related"/>
</dbReference>
<evidence type="ECO:0000256" key="3">
    <source>
        <dbReference type="ARBA" id="ARBA00023002"/>
    </source>
</evidence>
<dbReference type="EMBL" id="MGIS01000008">
    <property type="protein sequence ID" value="OGM93683.1"/>
    <property type="molecule type" value="Genomic_DNA"/>
</dbReference>
<dbReference type="SUPFAM" id="SSF51735">
    <property type="entry name" value="NAD(P)-binding Rossmann-fold domains"/>
    <property type="match status" value="1"/>
</dbReference>
<comment type="catalytic activity">
    <reaction evidence="4">
        <text>(R)-pantoate + NADP(+) = 2-dehydropantoate + NADPH + H(+)</text>
        <dbReference type="Rhea" id="RHEA:16233"/>
        <dbReference type="ChEBI" id="CHEBI:11561"/>
        <dbReference type="ChEBI" id="CHEBI:15378"/>
        <dbReference type="ChEBI" id="CHEBI:15980"/>
        <dbReference type="ChEBI" id="CHEBI:57783"/>
        <dbReference type="ChEBI" id="CHEBI:58349"/>
        <dbReference type="EC" id="1.1.1.169"/>
    </reaction>
</comment>
<comment type="pathway">
    <text evidence="4">Cofactor biosynthesis; (R)-pantothenate biosynthesis; (R)-pantoate from 3-methyl-2-oxobutanoate: step 2/2.</text>
</comment>
<keyword evidence="2 4" id="KW-0521">NADP</keyword>
<dbReference type="InterPro" id="IPR036291">
    <property type="entry name" value="NAD(P)-bd_dom_sf"/>
</dbReference>
<dbReference type="NCBIfam" id="TIGR00745">
    <property type="entry name" value="apbA_panE"/>
    <property type="match status" value="1"/>
</dbReference>
<dbReference type="Pfam" id="PF02558">
    <property type="entry name" value="ApbA"/>
    <property type="match status" value="1"/>
</dbReference>
<dbReference type="PANTHER" id="PTHR21708">
    <property type="entry name" value="PROBABLE 2-DEHYDROPANTOATE 2-REDUCTASE"/>
    <property type="match status" value="1"/>
</dbReference>
<feature type="domain" description="Ketopantoate reductase C-terminal" evidence="6">
    <location>
        <begin position="188"/>
        <end position="302"/>
    </location>
</feature>
<dbReference type="AlphaFoldDB" id="A0A1F8DYP2"/>
<comment type="similarity">
    <text evidence="1 4">Belongs to the ketopantoate reductase family.</text>
</comment>
<reference evidence="7 8" key="1">
    <citation type="journal article" date="2016" name="Nat. Commun.">
        <title>Thousands of microbial genomes shed light on interconnected biogeochemical processes in an aquifer system.</title>
        <authorList>
            <person name="Anantharaman K."/>
            <person name="Brown C.T."/>
            <person name="Hug L.A."/>
            <person name="Sharon I."/>
            <person name="Castelle C.J."/>
            <person name="Probst A.J."/>
            <person name="Thomas B.C."/>
            <person name="Singh A."/>
            <person name="Wilkins M.J."/>
            <person name="Karaoz U."/>
            <person name="Brodie E.L."/>
            <person name="Williams K.H."/>
            <person name="Hubbard S.S."/>
            <person name="Banfield J.F."/>
        </authorList>
    </citation>
    <scope>NUCLEOTIDE SEQUENCE [LARGE SCALE GENOMIC DNA]</scope>
</reference>
<comment type="caution">
    <text evidence="7">The sequence shown here is derived from an EMBL/GenBank/DDBJ whole genome shotgun (WGS) entry which is preliminary data.</text>
</comment>
<dbReference type="InterPro" id="IPR003710">
    <property type="entry name" value="ApbA"/>
</dbReference>
<dbReference type="PANTHER" id="PTHR21708:SF26">
    <property type="entry name" value="2-DEHYDROPANTOATE 2-REDUCTASE"/>
    <property type="match status" value="1"/>
</dbReference>
<keyword evidence="3 4" id="KW-0560">Oxidoreductase</keyword>
<dbReference type="Pfam" id="PF08546">
    <property type="entry name" value="ApbA_C"/>
    <property type="match status" value="1"/>
</dbReference>
<dbReference type="InterPro" id="IPR013328">
    <property type="entry name" value="6PGD_dom2"/>
</dbReference>
<dbReference type="UniPathway" id="UPA00028">
    <property type="reaction ID" value="UER00004"/>
</dbReference>
<comment type="function">
    <text evidence="4">Catalyzes the NADPH-dependent reduction of ketopantoate into pantoic acid.</text>
</comment>
<dbReference type="InterPro" id="IPR013752">
    <property type="entry name" value="KPA_reductase"/>
</dbReference>
<dbReference type="Gene3D" id="3.40.50.720">
    <property type="entry name" value="NAD(P)-binding Rossmann-like Domain"/>
    <property type="match status" value="1"/>
</dbReference>